<evidence type="ECO:0000313" key="3">
    <source>
        <dbReference type="Proteomes" id="UP001219901"/>
    </source>
</evidence>
<evidence type="ECO:0000313" key="4">
    <source>
        <dbReference type="Proteomes" id="UP001321249"/>
    </source>
</evidence>
<dbReference type="InterPro" id="IPR023214">
    <property type="entry name" value="HAD_sf"/>
</dbReference>
<dbReference type="Gene3D" id="3.30.1240.10">
    <property type="match status" value="1"/>
</dbReference>
<reference evidence="2" key="2">
    <citation type="journal article" date="2023" name="Nat. Commun.">
        <title>Cultivation of marine bacteria of the SAR202 clade.</title>
        <authorList>
            <person name="Lim Y."/>
            <person name="Seo J.H."/>
            <person name="Giovannoni S.J."/>
            <person name="Kang I."/>
            <person name="Cho J.C."/>
        </authorList>
    </citation>
    <scope>NUCLEOTIDE SEQUENCE</scope>
    <source>
        <strain evidence="2">JH1073</strain>
    </source>
</reference>
<dbReference type="Proteomes" id="UP001321249">
    <property type="component" value="Unassembled WGS sequence"/>
</dbReference>
<dbReference type="SUPFAM" id="SSF56784">
    <property type="entry name" value="HAD-like"/>
    <property type="match status" value="1"/>
</dbReference>
<name>A0AAJ5ZH65_9CHLR</name>
<dbReference type="Gene3D" id="3.40.50.1000">
    <property type="entry name" value="HAD superfamily/HAD-like"/>
    <property type="match status" value="1"/>
</dbReference>
<reference evidence="3 4" key="1">
    <citation type="submission" date="2019-11" db="EMBL/GenBank/DDBJ databases">
        <authorList>
            <person name="Cho J.-C."/>
        </authorList>
    </citation>
    <scope>NUCLEOTIDE SEQUENCE [LARGE SCALE GENOMIC DNA]</scope>
    <source>
        <strain evidence="2 3">JH1073</strain>
        <strain evidence="1 4">JH702</strain>
    </source>
</reference>
<proteinExistence type="predicted"/>
<dbReference type="GO" id="GO:0000287">
    <property type="term" value="F:magnesium ion binding"/>
    <property type="evidence" value="ECO:0007669"/>
    <property type="project" value="TreeGrafter"/>
</dbReference>
<dbReference type="Proteomes" id="UP001219901">
    <property type="component" value="Chromosome"/>
</dbReference>
<dbReference type="EMBL" id="CP046147">
    <property type="protein sequence ID" value="WFG39285.1"/>
    <property type="molecule type" value="Genomic_DNA"/>
</dbReference>
<protein>
    <submittedName>
        <fullName evidence="2">HAD-IIB family hydrolase</fullName>
    </submittedName>
</protein>
<dbReference type="EMBL" id="WMBE01000001">
    <property type="protein sequence ID" value="MDG0865986.1"/>
    <property type="molecule type" value="Genomic_DNA"/>
</dbReference>
<dbReference type="NCBIfam" id="TIGR01484">
    <property type="entry name" value="HAD-SF-IIB"/>
    <property type="match status" value="1"/>
</dbReference>
<dbReference type="InterPro" id="IPR036412">
    <property type="entry name" value="HAD-like_sf"/>
</dbReference>
<evidence type="ECO:0000313" key="2">
    <source>
        <dbReference type="EMBL" id="WFG39285.1"/>
    </source>
</evidence>
<keyword evidence="3" id="KW-1185">Reference proteome</keyword>
<accession>A0AAJ5ZH65</accession>
<gene>
    <name evidence="1" type="ORF">GKO46_02735</name>
    <name evidence="2" type="ORF">GKO48_06525</name>
</gene>
<dbReference type="GO" id="GO:0005829">
    <property type="term" value="C:cytosol"/>
    <property type="evidence" value="ECO:0007669"/>
    <property type="project" value="TreeGrafter"/>
</dbReference>
<organism evidence="2 3">
    <name type="scientific">Candidatus Lucifugimonas marina</name>
    <dbReference type="NCBI Taxonomy" id="3038979"/>
    <lineage>
        <taxon>Bacteria</taxon>
        <taxon>Bacillati</taxon>
        <taxon>Chloroflexota</taxon>
        <taxon>Dehalococcoidia</taxon>
        <taxon>SAR202 cluster</taxon>
        <taxon>Candidatus Lucifugimonadales</taxon>
        <taxon>Candidatus Lucifugimonadaceae</taxon>
        <taxon>Candidatus Lucifugimonas</taxon>
    </lineage>
</organism>
<sequence length="281" mass="29888">MTQDDSIYSLIALDIDGTMIGDDREVKPELVKAIARVKETGAVVSVSTGRTLTPALKIARESGASGPVICFQGAMTFDQVTKSALRHERLEADLAIRAIEGLKSSVPEVMMFLGDDVWVEKRSDWTDGYGQRMGVDIRDTDSLLNMADQLPTAIVGVGEPDVVGPLVLQLHKQMNGSALVTHSLPMFCEVEAIGAGKDLAVEHLANSLNISQDQVIAVGDGKGDQSMIKWAGLGVGIAGGHPDVLAISDRIIATPEERGLTHLLEELLEDGKLGPAQTGIN</sequence>
<dbReference type="PANTHER" id="PTHR10000:SF8">
    <property type="entry name" value="HAD SUPERFAMILY HYDROLASE-LIKE, TYPE 3"/>
    <property type="match status" value="1"/>
</dbReference>
<reference evidence="3" key="3">
    <citation type="submission" date="2023-06" db="EMBL/GenBank/DDBJ databases">
        <title>Pangenomics reveal diversification of enzyme families and niche specialization in globally abundant SAR202 bacteria.</title>
        <authorList>
            <person name="Saw J.H.W."/>
        </authorList>
    </citation>
    <scope>NUCLEOTIDE SEQUENCE [LARGE SCALE GENOMIC DNA]</scope>
    <source>
        <strain evidence="3">JH1073</strain>
    </source>
</reference>
<dbReference type="PANTHER" id="PTHR10000">
    <property type="entry name" value="PHOSPHOSERINE PHOSPHATASE"/>
    <property type="match status" value="1"/>
</dbReference>
<dbReference type="Pfam" id="PF08282">
    <property type="entry name" value="Hydrolase_3"/>
    <property type="match status" value="1"/>
</dbReference>
<dbReference type="AlphaFoldDB" id="A0AAJ5ZH65"/>
<dbReference type="GO" id="GO:0016791">
    <property type="term" value="F:phosphatase activity"/>
    <property type="evidence" value="ECO:0007669"/>
    <property type="project" value="TreeGrafter"/>
</dbReference>
<evidence type="ECO:0000313" key="1">
    <source>
        <dbReference type="EMBL" id="MDG0865986.1"/>
    </source>
</evidence>
<keyword evidence="2" id="KW-0378">Hydrolase</keyword>
<dbReference type="RefSeq" id="WP_342822825.1">
    <property type="nucleotide sequence ID" value="NZ_CP046146.1"/>
</dbReference>
<dbReference type="InterPro" id="IPR006379">
    <property type="entry name" value="HAD-SF_hydro_IIB"/>
</dbReference>